<accession>A0AAU9ER87</accession>
<feature type="domain" description="GGDEF" evidence="2">
    <location>
        <begin position="243"/>
        <end position="377"/>
    </location>
</feature>
<dbReference type="RefSeq" id="WP_338535482.1">
    <property type="nucleotide sequence ID" value="NZ_AP028654.1"/>
</dbReference>
<keyword evidence="4" id="KW-1185">Reference proteome</keyword>
<dbReference type="InterPro" id="IPR043128">
    <property type="entry name" value="Rev_trsase/Diguanyl_cyclase"/>
</dbReference>
<dbReference type="GO" id="GO:1902201">
    <property type="term" value="P:negative regulation of bacterial-type flagellum-dependent cell motility"/>
    <property type="evidence" value="ECO:0007669"/>
    <property type="project" value="TreeGrafter"/>
</dbReference>
<dbReference type="EMBL" id="AP028654">
    <property type="protein sequence ID" value="BEP29871.1"/>
    <property type="molecule type" value="Genomic_DNA"/>
</dbReference>
<organism evidence="3 4">
    <name type="scientific">Helicovermis profundi</name>
    <dbReference type="NCBI Taxonomy" id="3065157"/>
    <lineage>
        <taxon>Bacteria</taxon>
        <taxon>Bacillati</taxon>
        <taxon>Bacillota</taxon>
        <taxon>Clostridia</taxon>
        <taxon>Helicovermis</taxon>
    </lineage>
</organism>
<feature type="transmembrane region" description="Helical" evidence="1">
    <location>
        <begin position="94"/>
        <end position="112"/>
    </location>
</feature>
<dbReference type="InterPro" id="IPR050469">
    <property type="entry name" value="Diguanylate_Cyclase"/>
</dbReference>
<dbReference type="SMART" id="SM00267">
    <property type="entry name" value="GGDEF"/>
    <property type="match status" value="1"/>
</dbReference>
<feature type="transmembrane region" description="Helical" evidence="1">
    <location>
        <begin position="29"/>
        <end position="50"/>
    </location>
</feature>
<evidence type="ECO:0000313" key="4">
    <source>
        <dbReference type="Proteomes" id="UP001321786"/>
    </source>
</evidence>
<keyword evidence="1" id="KW-1133">Transmembrane helix</keyword>
<dbReference type="AlphaFoldDB" id="A0AAU9ER87"/>
<dbReference type="FunFam" id="3.30.70.270:FF:000001">
    <property type="entry name" value="Diguanylate cyclase domain protein"/>
    <property type="match status" value="1"/>
</dbReference>
<dbReference type="GO" id="GO:0005886">
    <property type="term" value="C:plasma membrane"/>
    <property type="evidence" value="ECO:0007669"/>
    <property type="project" value="TreeGrafter"/>
</dbReference>
<protein>
    <recommendedName>
        <fullName evidence="2">GGDEF domain-containing protein</fullName>
    </recommendedName>
</protein>
<dbReference type="InterPro" id="IPR029787">
    <property type="entry name" value="Nucleotide_cyclase"/>
</dbReference>
<dbReference type="Gene3D" id="3.30.70.270">
    <property type="match status" value="1"/>
</dbReference>
<evidence type="ECO:0000259" key="2">
    <source>
        <dbReference type="PROSITE" id="PS50887"/>
    </source>
</evidence>
<reference evidence="3 4" key="1">
    <citation type="submission" date="2023-08" db="EMBL/GenBank/DDBJ databases">
        <title>Helicovermis profunda gen. nov., sp. nov., a novel mesophilic, fermentative bacterium within the Bacillota from a deep-sea hydrothermal vent chimney.</title>
        <authorList>
            <person name="Miyazaki U."/>
            <person name="Mizutani D."/>
            <person name="Hashimoto Y."/>
            <person name="Tame A."/>
            <person name="Sawayama S."/>
            <person name="Miyazaki J."/>
            <person name="Takai K."/>
            <person name="Nakagawa S."/>
        </authorList>
    </citation>
    <scope>NUCLEOTIDE SEQUENCE [LARGE SCALE GENOMIC DNA]</scope>
    <source>
        <strain evidence="3 4">S502</strain>
    </source>
</reference>
<feature type="transmembrane region" description="Helical" evidence="1">
    <location>
        <begin position="171"/>
        <end position="189"/>
    </location>
</feature>
<dbReference type="Pfam" id="PF00990">
    <property type="entry name" value="GGDEF"/>
    <property type="match status" value="1"/>
</dbReference>
<proteinExistence type="predicted"/>
<dbReference type="KEGG" id="hprf:HLPR_22020"/>
<dbReference type="Proteomes" id="UP001321786">
    <property type="component" value="Chromosome"/>
</dbReference>
<keyword evidence="1" id="KW-0812">Transmembrane</keyword>
<feature type="transmembrane region" description="Helical" evidence="1">
    <location>
        <begin position="144"/>
        <end position="165"/>
    </location>
</feature>
<dbReference type="GO" id="GO:0052621">
    <property type="term" value="F:diguanylate cyclase activity"/>
    <property type="evidence" value="ECO:0007669"/>
    <property type="project" value="TreeGrafter"/>
</dbReference>
<dbReference type="PANTHER" id="PTHR45138:SF9">
    <property type="entry name" value="DIGUANYLATE CYCLASE DGCM-RELATED"/>
    <property type="match status" value="1"/>
</dbReference>
<dbReference type="PROSITE" id="PS50887">
    <property type="entry name" value="GGDEF"/>
    <property type="match status" value="1"/>
</dbReference>
<dbReference type="CDD" id="cd01949">
    <property type="entry name" value="GGDEF"/>
    <property type="match status" value="1"/>
</dbReference>
<dbReference type="NCBIfam" id="TIGR00254">
    <property type="entry name" value="GGDEF"/>
    <property type="match status" value="1"/>
</dbReference>
<dbReference type="GO" id="GO:0043709">
    <property type="term" value="P:cell adhesion involved in single-species biofilm formation"/>
    <property type="evidence" value="ECO:0007669"/>
    <property type="project" value="TreeGrafter"/>
</dbReference>
<evidence type="ECO:0000313" key="3">
    <source>
        <dbReference type="EMBL" id="BEP29871.1"/>
    </source>
</evidence>
<keyword evidence="1" id="KW-0472">Membrane</keyword>
<evidence type="ECO:0000256" key="1">
    <source>
        <dbReference type="SAM" id="Phobius"/>
    </source>
</evidence>
<name>A0AAU9ER87_9FIRM</name>
<dbReference type="InterPro" id="IPR000160">
    <property type="entry name" value="GGDEF_dom"/>
</dbReference>
<dbReference type="SUPFAM" id="SSF55073">
    <property type="entry name" value="Nucleotide cyclase"/>
    <property type="match status" value="1"/>
</dbReference>
<gene>
    <name evidence="3" type="ORF">HLPR_22020</name>
</gene>
<sequence>MKFINPLLDYDESLKEKIRKQITFNNIKVLKVFAILSFFINLIIVAIYLKSNTENYLSSSDFIIRIFWVLSGFIYFFIVGKHNTLDSVTKKHKYIFLFTASLSLFYTALITASTISGYGYSSVFIINVMLSCTLFYFSFIEIVAVLLPSFIYIFFLISTMNTINLNTQNTFINIIAISLISVTYSTISYKRKATLIDYQEILLKNNKVLEHLSEFDGLTQIPNRRNFNKTFDLEWAHSIRESSPLSLIMIDVDDFKLYNDTYGHLAGDDCLKNLSSIFTKTLNREIDQVFRYGGEEFMVILPNTDLKGALKVADKIKNNISNENITHSKSIYTNITASIGLSSIIASPNDDKYALIENADKAMYNSKKNGKNQISYL</sequence>
<dbReference type="PANTHER" id="PTHR45138">
    <property type="entry name" value="REGULATORY COMPONENTS OF SENSORY TRANSDUCTION SYSTEM"/>
    <property type="match status" value="1"/>
</dbReference>
<feature type="transmembrane region" description="Helical" evidence="1">
    <location>
        <begin position="62"/>
        <end position="82"/>
    </location>
</feature>